<evidence type="ECO:0000256" key="2">
    <source>
        <dbReference type="ARBA" id="ARBA00022603"/>
    </source>
</evidence>
<dbReference type="EMBL" id="JARPXR010000011">
    <property type="protein sequence ID" value="MDT2584308.1"/>
    <property type="molecule type" value="Genomic_DNA"/>
</dbReference>
<dbReference type="InterPro" id="IPR050953">
    <property type="entry name" value="N4_N6_ade-DNA_methylase"/>
</dbReference>
<evidence type="ECO:0000313" key="6">
    <source>
        <dbReference type="EMBL" id="MDT2584308.1"/>
    </source>
</evidence>
<organism evidence="6 7">
    <name type="scientific">Lactococcus petauri</name>
    <dbReference type="NCBI Taxonomy" id="1940789"/>
    <lineage>
        <taxon>Bacteria</taxon>
        <taxon>Bacillati</taxon>
        <taxon>Bacillota</taxon>
        <taxon>Bacilli</taxon>
        <taxon>Lactobacillales</taxon>
        <taxon>Streptococcaceae</taxon>
        <taxon>Lactococcus</taxon>
    </lineage>
</organism>
<dbReference type="EC" id="2.1.1.72" evidence="1"/>
<dbReference type="Pfam" id="PF12950">
    <property type="entry name" value="TaqI_C"/>
    <property type="match status" value="1"/>
</dbReference>
<dbReference type="GO" id="GO:0032259">
    <property type="term" value="P:methylation"/>
    <property type="evidence" value="ECO:0007669"/>
    <property type="project" value="UniProtKB-KW"/>
</dbReference>
<evidence type="ECO:0000256" key="3">
    <source>
        <dbReference type="ARBA" id="ARBA00022679"/>
    </source>
</evidence>
<sequence length="223" mass="25883">MTGLNEAFIITKEKRDELVEKDAKSDEIIRPILRGKDIGRNSYTFADLYVITAYKGISLIMKETYPAVFEHLKQFEERLRKRGQCEGTATSPGSNQHHWLELDNNVSREKLDNFLRQKIYYREISDAMNAVFVEDYIFITNKSYMMTGKDVNKNLLSFLNSNIFNRIMLQQANLTGGKGPSFFKNIPLPLVIKSEDRITEDVLNRFYDLSPEEISYIEKASNK</sequence>
<reference evidence="6" key="1">
    <citation type="submission" date="2023-03" db="EMBL/GenBank/DDBJ databases">
        <authorList>
            <person name="Shen W."/>
            <person name="Cai J."/>
        </authorList>
    </citation>
    <scope>NUCLEOTIDE SEQUENCE</scope>
    <source>
        <strain evidence="6">P86-2</strain>
    </source>
</reference>
<keyword evidence="2" id="KW-0489">Methyltransferase</keyword>
<accession>A0AAJ2IVY8</accession>
<comment type="catalytic activity">
    <reaction evidence="4">
        <text>a 2'-deoxyadenosine in DNA + S-adenosyl-L-methionine = an N(6)-methyl-2'-deoxyadenosine in DNA + S-adenosyl-L-homocysteine + H(+)</text>
        <dbReference type="Rhea" id="RHEA:15197"/>
        <dbReference type="Rhea" id="RHEA-COMP:12418"/>
        <dbReference type="Rhea" id="RHEA-COMP:12419"/>
        <dbReference type="ChEBI" id="CHEBI:15378"/>
        <dbReference type="ChEBI" id="CHEBI:57856"/>
        <dbReference type="ChEBI" id="CHEBI:59789"/>
        <dbReference type="ChEBI" id="CHEBI:90615"/>
        <dbReference type="ChEBI" id="CHEBI:90616"/>
        <dbReference type="EC" id="2.1.1.72"/>
    </reaction>
</comment>
<name>A0AAJ2IVY8_9LACT</name>
<dbReference type="PANTHER" id="PTHR33841">
    <property type="entry name" value="DNA METHYLTRANSFERASE YEEA-RELATED"/>
    <property type="match status" value="1"/>
</dbReference>
<evidence type="ECO:0000259" key="5">
    <source>
        <dbReference type="Pfam" id="PF12950"/>
    </source>
</evidence>
<evidence type="ECO:0000313" key="7">
    <source>
        <dbReference type="Proteomes" id="UP001262817"/>
    </source>
</evidence>
<proteinExistence type="predicted"/>
<evidence type="ECO:0000256" key="4">
    <source>
        <dbReference type="ARBA" id="ARBA00047942"/>
    </source>
</evidence>
<dbReference type="RefSeq" id="WP_311843121.1">
    <property type="nucleotide sequence ID" value="NZ_JARPXR010000011.1"/>
</dbReference>
<gene>
    <name evidence="6" type="ORF">P7D17_09370</name>
</gene>
<dbReference type="GO" id="GO:0009007">
    <property type="term" value="F:site-specific DNA-methyltransferase (adenine-specific) activity"/>
    <property type="evidence" value="ECO:0007669"/>
    <property type="project" value="UniProtKB-EC"/>
</dbReference>
<evidence type="ECO:0000256" key="1">
    <source>
        <dbReference type="ARBA" id="ARBA00011900"/>
    </source>
</evidence>
<dbReference type="PANTHER" id="PTHR33841:SF1">
    <property type="entry name" value="DNA METHYLTRANSFERASE A"/>
    <property type="match status" value="1"/>
</dbReference>
<dbReference type="Proteomes" id="UP001262817">
    <property type="component" value="Unassembled WGS sequence"/>
</dbReference>
<protein>
    <recommendedName>
        <fullName evidence="1">site-specific DNA-methyltransferase (adenine-specific)</fullName>
        <ecNumber evidence="1">2.1.1.72</ecNumber>
    </recommendedName>
</protein>
<comment type="caution">
    <text evidence="6">The sequence shown here is derived from an EMBL/GenBank/DDBJ whole genome shotgun (WGS) entry which is preliminary data.</text>
</comment>
<feature type="domain" description="TaqI-like C-terminal specificity" evidence="5">
    <location>
        <begin position="31"/>
        <end position="170"/>
    </location>
</feature>
<dbReference type="AlphaFoldDB" id="A0AAJ2IVY8"/>
<dbReference type="InterPro" id="IPR025931">
    <property type="entry name" value="TaqI_C"/>
</dbReference>
<keyword evidence="3" id="KW-0808">Transferase</keyword>